<feature type="transmembrane region" description="Helical" evidence="2">
    <location>
        <begin position="12"/>
        <end position="45"/>
    </location>
</feature>
<accession>A0A1E5HF10</accession>
<dbReference type="EMBL" id="MIKC01000003">
    <property type="protein sequence ID" value="OEG23531.1"/>
    <property type="molecule type" value="Genomic_DNA"/>
</dbReference>
<feature type="region of interest" description="Disordered" evidence="1">
    <location>
        <begin position="116"/>
        <end position="140"/>
    </location>
</feature>
<dbReference type="InterPro" id="IPR054200">
    <property type="entry name" value="DUF6905"/>
</dbReference>
<keyword evidence="2" id="KW-0812">Transmembrane</keyword>
<gene>
    <name evidence="3" type="ORF">BCR24_10870</name>
</gene>
<evidence type="ECO:0000313" key="4">
    <source>
        <dbReference type="Proteomes" id="UP000094469"/>
    </source>
</evidence>
<dbReference type="STRING" id="1131292.BCR24_10870"/>
<dbReference type="Proteomes" id="UP000094469">
    <property type="component" value="Unassembled WGS sequence"/>
</dbReference>
<sequence length="140" mass="14845">MKFIRGLIGYTIAGMIVMAVWGQLGAFGIFGGYLAAFIIIGPMWFMNHFVNLVGNEDDAAFVDMGLAIGVCGIMRDTFMNGTESLVSSLPTIGLVIIGAVIGGIVAAAIEKSMAKETEHEATAPEPGMTEKELDRLAETE</sequence>
<reference evidence="4" key="1">
    <citation type="submission" date="2016-09" db="EMBL/GenBank/DDBJ databases">
        <authorList>
            <person name="Gulvik C.A."/>
        </authorList>
    </citation>
    <scope>NUCLEOTIDE SEQUENCE [LARGE SCALE GENOMIC DNA]</scope>
    <source>
        <strain evidence="4">LMG 26676</strain>
    </source>
</reference>
<keyword evidence="2" id="KW-0472">Membrane</keyword>
<dbReference type="Pfam" id="PF21846">
    <property type="entry name" value="DUF6905"/>
    <property type="match status" value="1"/>
</dbReference>
<evidence type="ECO:0000313" key="3">
    <source>
        <dbReference type="EMBL" id="OEG23531.1"/>
    </source>
</evidence>
<dbReference type="AlphaFoldDB" id="A0A1E5HF10"/>
<name>A0A1E5HF10_9ENTE</name>
<keyword evidence="2" id="KW-1133">Transmembrane helix</keyword>
<proteinExistence type="predicted"/>
<dbReference type="OrthoDB" id="1908850at2"/>
<evidence type="ECO:0000256" key="2">
    <source>
        <dbReference type="SAM" id="Phobius"/>
    </source>
</evidence>
<evidence type="ECO:0000256" key="1">
    <source>
        <dbReference type="SAM" id="MobiDB-lite"/>
    </source>
</evidence>
<comment type="caution">
    <text evidence="3">The sequence shown here is derived from an EMBL/GenBank/DDBJ whole genome shotgun (WGS) entry which is preliminary data.</text>
</comment>
<protein>
    <submittedName>
        <fullName evidence="3">Uncharacterized protein</fullName>
    </submittedName>
</protein>
<dbReference type="RefSeq" id="WP_069639006.1">
    <property type="nucleotide sequence ID" value="NZ_JAFBEZ010000010.1"/>
</dbReference>
<keyword evidence="4" id="KW-1185">Reference proteome</keyword>
<organism evidence="3 4">
    <name type="scientific">Enterococcus ureilyticus</name>
    <dbReference type="NCBI Taxonomy" id="1131292"/>
    <lineage>
        <taxon>Bacteria</taxon>
        <taxon>Bacillati</taxon>
        <taxon>Bacillota</taxon>
        <taxon>Bacilli</taxon>
        <taxon>Lactobacillales</taxon>
        <taxon>Enterococcaceae</taxon>
        <taxon>Enterococcus</taxon>
    </lineage>
</organism>
<feature type="transmembrane region" description="Helical" evidence="2">
    <location>
        <begin position="89"/>
        <end position="109"/>
    </location>
</feature>